<evidence type="ECO:0000256" key="2">
    <source>
        <dbReference type="SAM" id="SignalP"/>
    </source>
</evidence>
<dbReference type="Gene3D" id="3.50.4.10">
    <property type="entry name" value="Hepatocyte Growth Factor"/>
    <property type="match status" value="1"/>
</dbReference>
<dbReference type="EMBL" id="GBEZ01005315">
    <property type="protein sequence ID" value="JAC79974.1"/>
    <property type="molecule type" value="Transcribed_RNA"/>
</dbReference>
<evidence type="ECO:0000259" key="3">
    <source>
        <dbReference type="PROSITE" id="PS50948"/>
    </source>
</evidence>
<proteinExistence type="predicted"/>
<feature type="compositionally biased region" description="Basic and acidic residues" evidence="1">
    <location>
        <begin position="123"/>
        <end position="163"/>
    </location>
</feature>
<feature type="domain" description="Apple" evidence="3">
    <location>
        <begin position="55"/>
        <end position="132"/>
    </location>
</feature>
<name>A0A061SA98_9CHLO</name>
<dbReference type="PROSITE" id="PS50948">
    <property type="entry name" value="PAN"/>
    <property type="match status" value="2"/>
</dbReference>
<dbReference type="InterPro" id="IPR003609">
    <property type="entry name" value="Pan_app"/>
</dbReference>
<keyword evidence="2" id="KW-0732">Signal</keyword>
<sequence length="483" mass="53704">MITNFVFFELLICYAFALGSYAAEGTKAKFYAERPGVTSRKLLDSSSGGGNPRKCEPSDLYEFEREDNVACKDDNIEIFRDVSRKTCEEQCSCRDWCVAYTYNSKNDDCYLKETCYDKEDVRSDESGFKRPRGDVRRDLDIGERGGSEKQSSEKEPSSDKSEDSTDTNGQEAELCPPMNSAPAFRREENNACKDENAMIFREVSLQVCEEQCACRSWCTAYTYNSEREDCYLKETCNLQDWHPIDMSGFKVSSPPSTTYKVVQNGRCTGAQPILEGPSSSIEACRQRCTGNSMCAAFEISFQTGVCRLLPSCGNLDFSMGFYTEVKEGFRQPEPYPPFSPPYVPPYEPPPYSPTTNPLPPIKEPGCDPDSGLPFGLGNCVCEGQSNGEPVAETVCAELKAECRVLTPFSASQSRLLEQVQTICDSLAKDQCVTAAQQAILSRPDCSNVVFNGGGDCSRERSLAFVQTRVEELCNPICPNCRRT</sequence>
<accession>A0A061SA98</accession>
<feature type="domain" description="Apple" evidence="3">
    <location>
        <begin position="175"/>
        <end position="267"/>
    </location>
</feature>
<reference evidence="4" key="1">
    <citation type="submission" date="2014-05" db="EMBL/GenBank/DDBJ databases">
        <title>The transcriptome of the halophilic microalga Tetraselmis sp. GSL018 isolated from the Great Salt Lake, Utah.</title>
        <authorList>
            <person name="Jinkerson R.E."/>
            <person name="D'Adamo S."/>
            <person name="Posewitz M.C."/>
        </authorList>
    </citation>
    <scope>NUCLEOTIDE SEQUENCE</scope>
    <source>
        <strain evidence="4">GSL018</strain>
    </source>
</reference>
<dbReference type="Pfam" id="PF00024">
    <property type="entry name" value="PAN_1"/>
    <property type="match status" value="1"/>
</dbReference>
<feature type="chain" id="PRO_5030002254" description="Apple domain-containing protein" evidence="2">
    <location>
        <begin position="23"/>
        <end position="483"/>
    </location>
</feature>
<evidence type="ECO:0000256" key="1">
    <source>
        <dbReference type="SAM" id="MobiDB-lite"/>
    </source>
</evidence>
<dbReference type="AlphaFoldDB" id="A0A061SA98"/>
<protein>
    <recommendedName>
        <fullName evidence="3">Apple domain-containing protein</fullName>
    </recommendedName>
</protein>
<organism evidence="4">
    <name type="scientific">Tetraselmis sp. GSL018</name>
    <dbReference type="NCBI Taxonomy" id="582737"/>
    <lineage>
        <taxon>Eukaryota</taxon>
        <taxon>Viridiplantae</taxon>
        <taxon>Chlorophyta</taxon>
        <taxon>core chlorophytes</taxon>
        <taxon>Chlorodendrophyceae</taxon>
        <taxon>Chlorodendrales</taxon>
        <taxon>Chlorodendraceae</taxon>
        <taxon>Tetraselmis</taxon>
    </lineage>
</organism>
<gene>
    <name evidence="4" type="ORF">TSPGSL018_11356</name>
</gene>
<evidence type="ECO:0000313" key="4">
    <source>
        <dbReference type="EMBL" id="JAC79974.1"/>
    </source>
</evidence>
<feature type="region of interest" description="Disordered" evidence="1">
    <location>
        <begin position="123"/>
        <end position="182"/>
    </location>
</feature>
<feature type="signal peptide" evidence="2">
    <location>
        <begin position="1"/>
        <end position="22"/>
    </location>
</feature>